<dbReference type="Pfam" id="PF17783">
    <property type="entry name" value="WHD_CvfB"/>
    <property type="match status" value="1"/>
</dbReference>
<dbReference type="InterPro" id="IPR039566">
    <property type="entry name" value="CvfB_S1_st"/>
</dbReference>
<dbReference type="KEGG" id="rml:FF011L_30380"/>
<evidence type="ECO:0000259" key="2">
    <source>
        <dbReference type="SMART" id="SM00316"/>
    </source>
</evidence>
<dbReference type="GO" id="GO:0003676">
    <property type="term" value="F:nucleic acid binding"/>
    <property type="evidence" value="ECO:0007669"/>
    <property type="project" value="InterPro"/>
</dbReference>
<dbReference type="PIRSF" id="PIRSF012524">
    <property type="entry name" value="YitL_S1"/>
    <property type="match status" value="1"/>
</dbReference>
<reference evidence="3 4" key="1">
    <citation type="submission" date="2019-02" db="EMBL/GenBank/DDBJ databases">
        <title>Deep-cultivation of Planctomycetes and their phenomic and genomic characterization uncovers novel biology.</title>
        <authorList>
            <person name="Wiegand S."/>
            <person name="Jogler M."/>
            <person name="Boedeker C."/>
            <person name="Pinto D."/>
            <person name="Vollmers J."/>
            <person name="Rivas-Marin E."/>
            <person name="Kohn T."/>
            <person name="Peeters S.H."/>
            <person name="Heuer A."/>
            <person name="Rast P."/>
            <person name="Oberbeckmann S."/>
            <person name="Bunk B."/>
            <person name="Jeske O."/>
            <person name="Meyerdierks A."/>
            <person name="Storesund J.E."/>
            <person name="Kallscheuer N."/>
            <person name="Luecker S."/>
            <person name="Lage O.M."/>
            <person name="Pohl T."/>
            <person name="Merkel B.J."/>
            <person name="Hornburger P."/>
            <person name="Mueller R.-W."/>
            <person name="Bruemmer F."/>
            <person name="Labrenz M."/>
            <person name="Spormann A.M."/>
            <person name="Op den Camp H."/>
            <person name="Overmann J."/>
            <person name="Amann R."/>
            <person name="Jetten M.S.M."/>
            <person name="Mascher T."/>
            <person name="Medema M.H."/>
            <person name="Devos D.P."/>
            <person name="Kaster A.-K."/>
            <person name="Ovreas L."/>
            <person name="Rohde M."/>
            <person name="Galperin M.Y."/>
            <person name="Jogler C."/>
        </authorList>
    </citation>
    <scope>NUCLEOTIDE SEQUENCE [LARGE SCALE GENOMIC DNA]</scope>
    <source>
        <strain evidence="3 4">FF011L</strain>
    </source>
</reference>
<dbReference type="SMART" id="SM00316">
    <property type="entry name" value="S1"/>
    <property type="match status" value="2"/>
</dbReference>
<dbReference type="OrthoDB" id="9801597at2"/>
<evidence type="ECO:0000313" key="4">
    <source>
        <dbReference type="Proteomes" id="UP000320672"/>
    </source>
</evidence>
<dbReference type="Gene3D" id="2.40.50.140">
    <property type="entry name" value="Nucleic acid-binding proteins"/>
    <property type="match status" value="2"/>
</dbReference>
<dbReference type="InterPro" id="IPR040764">
    <property type="entry name" value="CvfB_WH"/>
</dbReference>
<dbReference type="Gene3D" id="1.10.10.10">
    <property type="entry name" value="Winged helix-like DNA-binding domain superfamily/Winged helix DNA-binding domain"/>
    <property type="match status" value="1"/>
</dbReference>
<name>A0A517MHB2_9BACT</name>
<dbReference type="AlphaFoldDB" id="A0A517MHB2"/>
<gene>
    <name evidence="3" type="ORF">FF011L_30380</name>
</gene>
<evidence type="ECO:0000256" key="1">
    <source>
        <dbReference type="PIRNR" id="PIRNR012524"/>
    </source>
</evidence>
<dbReference type="InterPro" id="IPR014464">
    <property type="entry name" value="CvfB_fam"/>
</dbReference>
<organism evidence="3 4">
    <name type="scientific">Roseimaritima multifibrata</name>
    <dbReference type="NCBI Taxonomy" id="1930274"/>
    <lineage>
        <taxon>Bacteria</taxon>
        <taxon>Pseudomonadati</taxon>
        <taxon>Planctomycetota</taxon>
        <taxon>Planctomycetia</taxon>
        <taxon>Pirellulales</taxon>
        <taxon>Pirellulaceae</taxon>
        <taxon>Roseimaritima</taxon>
    </lineage>
</organism>
<dbReference type="PANTHER" id="PTHR37296:SF1">
    <property type="entry name" value="CONSERVED VIRULENCE FACTOR B"/>
    <property type="match status" value="1"/>
</dbReference>
<feature type="domain" description="S1 motif" evidence="2">
    <location>
        <begin position="3"/>
        <end position="64"/>
    </location>
</feature>
<dbReference type="Proteomes" id="UP000320672">
    <property type="component" value="Chromosome"/>
</dbReference>
<dbReference type="InterPro" id="IPR036388">
    <property type="entry name" value="WH-like_DNA-bd_sf"/>
</dbReference>
<keyword evidence="4" id="KW-1185">Reference proteome</keyword>
<dbReference type="InterPro" id="IPR012340">
    <property type="entry name" value="NA-bd_OB-fold"/>
</dbReference>
<protein>
    <recommendedName>
        <fullName evidence="2">S1 motif domain-containing protein</fullName>
    </recommendedName>
</protein>
<accession>A0A517MHB2</accession>
<dbReference type="Pfam" id="PF13509">
    <property type="entry name" value="S1_2"/>
    <property type="match status" value="2"/>
</dbReference>
<comment type="similarity">
    <text evidence="1">Belongs to the CvfB family.</text>
</comment>
<sequence>MIQLGRTYDLLVVKKTDFGFYLDAENLGEVLIPLKHAPVSLSVDDTVEVFLYLDSEDRPIATTQVPKAQVGDFAYLQVKDNTQVGAFLDWGLDKDVLVPFAEQHRPMIVGHSYIVYLYLDNQDRITATSKIHKIVLEDDEHNFHPQQPVDLMIANTTELGFKAIVDQSYWGLLYKDEVDQRLSFGQSIQGYVKYIREDGKIDLSLKSGSQIRENYGQRIQQFLRDHDGFAPVHDKSPPAQISELLGMSKGQFKNAIGTLYKQRLITIEKDGIRLV</sequence>
<dbReference type="PANTHER" id="PTHR37296">
    <property type="entry name" value="CONSERVED VIRULENCE FACTOR B"/>
    <property type="match status" value="1"/>
</dbReference>
<proteinExistence type="inferred from homology"/>
<dbReference type="EMBL" id="CP036262">
    <property type="protein sequence ID" value="QDS94259.1"/>
    <property type="molecule type" value="Genomic_DNA"/>
</dbReference>
<feature type="domain" description="S1 motif" evidence="2">
    <location>
        <begin position="144"/>
        <end position="206"/>
    </location>
</feature>
<dbReference type="RefSeq" id="WP_145352269.1">
    <property type="nucleotide sequence ID" value="NZ_CP036262.1"/>
</dbReference>
<dbReference type="InterPro" id="IPR003029">
    <property type="entry name" value="S1_domain"/>
</dbReference>
<evidence type="ECO:0000313" key="3">
    <source>
        <dbReference type="EMBL" id="QDS94259.1"/>
    </source>
</evidence>